<proteinExistence type="predicted"/>
<sequence>MRTLFLSSTLVALVVGTTPIMASDLSVGHRIAGTQAFEGLGDDNSIFDRRGRGRGRGGDDRRGGHGADDGRTNDSRSGGHGGRPRVPGGSGCDDAHDVAEHPECRG</sequence>
<reference evidence="3 4" key="1">
    <citation type="submission" date="2019-06" db="EMBL/GenBank/DDBJ databases">
        <authorList>
            <person name="Jiang L."/>
        </authorList>
    </citation>
    <scope>NUCLEOTIDE SEQUENCE [LARGE SCALE GENOMIC DNA]</scope>
    <source>
        <strain evidence="3 4">YIM 48858</strain>
    </source>
</reference>
<keyword evidence="2" id="KW-0732">Signal</keyword>
<keyword evidence="4" id="KW-1185">Reference proteome</keyword>
<feature type="chain" id="PRO_5023124747" evidence="2">
    <location>
        <begin position="23"/>
        <end position="106"/>
    </location>
</feature>
<dbReference type="RefSeq" id="WP_139083574.1">
    <property type="nucleotide sequence ID" value="NZ_VDFV01000060.1"/>
</dbReference>
<feature type="compositionally biased region" description="Basic and acidic residues" evidence="1">
    <location>
        <begin position="46"/>
        <end position="74"/>
    </location>
</feature>
<accession>A0A5C4NB87</accession>
<evidence type="ECO:0000256" key="2">
    <source>
        <dbReference type="SAM" id="SignalP"/>
    </source>
</evidence>
<dbReference type="AlphaFoldDB" id="A0A5C4NB87"/>
<comment type="caution">
    <text evidence="3">The sequence shown here is derived from an EMBL/GenBank/DDBJ whole genome shotgun (WGS) entry which is preliminary data.</text>
</comment>
<evidence type="ECO:0000313" key="3">
    <source>
        <dbReference type="EMBL" id="TNC62078.1"/>
    </source>
</evidence>
<name>A0A5C4NB87_9RHOB</name>
<feature type="region of interest" description="Disordered" evidence="1">
    <location>
        <begin position="38"/>
        <end position="106"/>
    </location>
</feature>
<evidence type="ECO:0000256" key="1">
    <source>
        <dbReference type="SAM" id="MobiDB-lite"/>
    </source>
</evidence>
<protein>
    <submittedName>
        <fullName evidence="3">Uncharacterized protein</fullName>
    </submittedName>
</protein>
<dbReference type="Proteomes" id="UP000305709">
    <property type="component" value="Unassembled WGS sequence"/>
</dbReference>
<feature type="signal peptide" evidence="2">
    <location>
        <begin position="1"/>
        <end position="22"/>
    </location>
</feature>
<evidence type="ECO:0000313" key="4">
    <source>
        <dbReference type="Proteomes" id="UP000305709"/>
    </source>
</evidence>
<dbReference type="EMBL" id="VDFV01000060">
    <property type="protein sequence ID" value="TNC62078.1"/>
    <property type="molecule type" value="Genomic_DNA"/>
</dbReference>
<organism evidence="3 4">
    <name type="scientific">Rubellimicrobium roseum</name>
    <dbReference type="NCBI Taxonomy" id="687525"/>
    <lineage>
        <taxon>Bacteria</taxon>
        <taxon>Pseudomonadati</taxon>
        <taxon>Pseudomonadota</taxon>
        <taxon>Alphaproteobacteria</taxon>
        <taxon>Rhodobacterales</taxon>
        <taxon>Roseobacteraceae</taxon>
        <taxon>Rubellimicrobium</taxon>
    </lineage>
</organism>
<feature type="compositionally biased region" description="Basic and acidic residues" evidence="1">
    <location>
        <begin position="93"/>
        <end position="106"/>
    </location>
</feature>
<gene>
    <name evidence="3" type="ORF">FHG71_20585</name>
</gene>